<dbReference type="AlphaFoldDB" id="A0A0K1PW79"/>
<dbReference type="STRING" id="1391654.AKJ09_04437"/>
<reference evidence="2 3" key="1">
    <citation type="submission" date="2015-08" db="EMBL/GenBank/DDBJ databases">
        <authorList>
            <person name="Babu N.S."/>
            <person name="Beckwith C.J."/>
            <person name="Beseler K.G."/>
            <person name="Brison A."/>
            <person name="Carone J.V."/>
            <person name="Caskin T.P."/>
            <person name="Diamond M."/>
            <person name="Durham M.E."/>
            <person name="Foxe J.M."/>
            <person name="Go M."/>
            <person name="Henderson B.A."/>
            <person name="Jones I.B."/>
            <person name="McGettigan J.A."/>
            <person name="Micheletti S.J."/>
            <person name="Nasrallah M.E."/>
            <person name="Ortiz D."/>
            <person name="Piller C.R."/>
            <person name="Privatt S.R."/>
            <person name="Schneider S.L."/>
            <person name="Sharp S."/>
            <person name="Smith T.C."/>
            <person name="Stanton J.D."/>
            <person name="Ullery H.E."/>
            <person name="Wilson R.J."/>
            <person name="Serrano M.G."/>
            <person name="Buck G."/>
            <person name="Lee V."/>
            <person name="Wang Y."/>
            <person name="Carvalho R."/>
            <person name="Voegtly L."/>
            <person name="Shi R."/>
            <person name="Duckworth R."/>
            <person name="Johnson A."/>
            <person name="Loviza R."/>
            <person name="Walstead R."/>
            <person name="Shah Z."/>
            <person name="Kiflezghi M."/>
            <person name="Wade K."/>
            <person name="Ball S.L."/>
            <person name="Bradley K.W."/>
            <person name="Asai D.J."/>
            <person name="Bowman C.A."/>
            <person name="Russell D.A."/>
            <person name="Pope W.H."/>
            <person name="Jacobs-Sera D."/>
            <person name="Hendrix R.W."/>
            <person name="Hatfull G.F."/>
        </authorList>
    </citation>
    <scope>NUCLEOTIDE SEQUENCE [LARGE SCALE GENOMIC DNA]</scope>
    <source>
        <strain evidence="2 3">DSM 27648</strain>
    </source>
</reference>
<proteinExistence type="predicted"/>
<name>A0A0K1PW79_9BACT</name>
<gene>
    <name evidence="2" type="ORF">AKJ09_04437</name>
</gene>
<evidence type="ECO:0000313" key="3">
    <source>
        <dbReference type="Proteomes" id="UP000064967"/>
    </source>
</evidence>
<accession>A0A0K1PW79</accession>
<dbReference type="KEGG" id="llu:AKJ09_04437"/>
<feature type="region of interest" description="Disordered" evidence="1">
    <location>
        <begin position="1"/>
        <end position="22"/>
    </location>
</feature>
<keyword evidence="3" id="KW-1185">Reference proteome</keyword>
<organism evidence="2 3">
    <name type="scientific">Labilithrix luteola</name>
    <dbReference type="NCBI Taxonomy" id="1391654"/>
    <lineage>
        <taxon>Bacteria</taxon>
        <taxon>Pseudomonadati</taxon>
        <taxon>Myxococcota</taxon>
        <taxon>Polyangia</taxon>
        <taxon>Polyangiales</taxon>
        <taxon>Labilitrichaceae</taxon>
        <taxon>Labilithrix</taxon>
    </lineage>
</organism>
<sequence>MWNTEGRETAGNSSTELSCRAGDGDSRSYVIHAYACVGTAQLSRAD</sequence>
<evidence type="ECO:0000313" key="2">
    <source>
        <dbReference type="EMBL" id="AKU97773.1"/>
    </source>
</evidence>
<dbReference type="EMBL" id="CP012333">
    <property type="protein sequence ID" value="AKU97773.1"/>
    <property type="molecule type" value="Genomic_DNA"/>
</dbReference>
<dbReference type="Proteomes" id="UP000064967">
    <property type="component" value="Chromosome"/>
</dbReference>
<protein>
    <submittedName>
        <fullName evidence="2">Uncharacterized protein</fullName>
    </submittedName>
</protein>
<evidence type="ECO:0000256" key="1">
    <source>
        <dbReference type="SAM" id="MobiDB-lite"/>
    </source>
</evidence>